<dbReference type="PANTHER" id="PTHR10806">
    <property type="entry name" value="SIGNAL PEPTIDASE COMPLEX CATALYTIC SUBUNIT SEC11"/>
    <property type="match status" value="1"/>
</dbReference>
<reference evidence="9 10" key="1">
    <citation type="journal article" date="2014" name="Int. J. Syst. Evol. Microbiol.">
        <title>Complete genome sequence of Corynebacterium casei LMG S-19264T (=DSM 44701T), isolated from a smear-ripened cheese.</title>
        <authorList>
            <consortium name="US DOE Joint Genome Institute (JGI-PGF)"/>
            <person name="Walter F."/>
            <person name="Albersmeier A."/>
            <person name="Kalinowski J."/>
            <person name="Ruckert C."/>
        </authorList>
    </citation>
    <scope>NUCLEOTIDE SEQUENCE [LARGE SCALE GENOMIC DNA]</scope>
    <source>
        <strain evidence="9 10">NBRC 112289</strain>
    </source>
</reference>
<comment type="caution">
    <text evidence="9">The sequence shown here is derived from an EMBL/GenBank/DDBJ whole genome shotgun (WGS) entry which is preliminary data.</text>
</comment>
<organism evidence="9 10">
    <name type="scientific">Arenivirga flava</name>
    <dbReference type="NCBI Taxonomy" id="1930060"/>
    <lineage>
        <taxon>Bacteria</taxon>
        <taxon>Bacillati</taxon>
        <taxon>Actinomycetota</taxon>
        <taxon>Actinomycetes</taxon>
        <taxon>Micrococcales</taxon>
        <taxon>Microbacteriaceae</taxon>
        <taxon>Arenivirga</taxon>
    </lineage>
</organism>
<dbReference type="Gene3D" id="2.10.109.10">
    <property type="entry name" value="Umud Fragment, subunit A"/>
    <property type="match status" value="1"/>
</dbReference>
<dbReference type="GO" id="GO:0004252">
    <property type="term" value="F:serine-type endopeptidase activity"/>
    <property type="evidence" value="ECO:0007669"/>
    <property type="project" value="UniProtKB-UniRule"/>
</dbReference>
<evidence type="ECO:0000313" key="9">
    <source>
        <dbReference type="EMBL" id="GMA29620.1"/>
    </source>
</evidence>
<evidence type="ECO:0000259" key="8">
    <source>
        <dbReference type="Pfam" id="PF10502"/>
    </source>
</evidence>
<evidence type="ECO:0000256" key="3">
    <source>
        <dbReference type="ARBA" id="ARBA00022989"/>
    </source>
</evidence>
<dbReference type="InterPro" id="IPR036286">
    <property type="entry name" value="LexA/Signal_pep-like_sf"/>
</dbReference>
<gene>
    <name evidence="9" type="ORF">GCM10025874_28730</name>
</gene>
<protein>
    <recommendedName>
        <fullName evidence="5">Signal peptidase I</fullName>
        <ecNumber evidence="5">3.4.21.89</ecNumber>
    </recommendedName>
</protein>
<dbReference type="AlphaFoldDB" id="A0AA37UHY5"/>
<evidence type="ECO:0000256" key="7">
    <source>
        <dbReference type="SAM" id="Phobius"/>
    </source>
</evidence>
<feature type="transmembrane region" description="Helical" evidence="7">
    <location>
        <begin position="152"/>
        <end position="173"/>
    </location>
</feature>
<proteinExistence type="predicted"/>
<evidence type="ECO:0000256" key="1">
    <source>
        <dbReference type="ARBA" id="ARBA00004370"/>
    </source>
</evidence>
<dbReference type="NCBIfam" id="TIGR02228">
    <property type="entry name" value="sigpep_I_arch"/>
    <property type="match status" value="1"/>
</dbReference>
<dbReference type="InterPro" id="IPR019533">
    <property type="entry name" value="Peptidase_S26"/>
</dbReference>
<keyword evidence="2 7" id="KW-0812">Transmembrane</keyword>
<dbReference type="EMBL" id="BSUL01000001">
    <property type="protein sequence ID" value="GMA29620.1"/>
    <property type="molecule type" value="Genomic_DNA"/>
</dbReference>
<dbReference type="GO" id="GO:0006465">
    <property type="term" value="P:signal peptide processing"/>
    <property type="evidence" value="ECO:0007669"/>
    <property type="project" value="UniProtKB-UniRule"/>
</dbReference>
<feature type="compositionally biased region" description="Basic and acidic residues" evidence="6">
    <location>
        <begin position="232"/>
        <end position="247"/>
    </location>
</feature>
<dbReference type="RefSeq" id="WP_284233897.1">
    <property type="nucleotide sequence ID" value="NZ_BSUL01000001.1"/>
</dbReference>
<feature type="domain" description="Peptidase S26" evidence="8">
    <location>
        <begin position="25"/>
        <end position="97"/>
    </location>
</feature>
<name>A0AA37UHY5_9MICO</name>
<dbReference type="Proteomes" id="UP001157160">
    <property type="component" value="Unassembled WGS sequence"/>
</dbReference>
<dbReference type="GO" id="GO:0009003">
    <property type="term" value="F:signal peptidase activity"/>
    <property type="evidence" value="ECO:0007669"/>
    <property type="project" value="UniProtKB-EC"/>
</dbReference>
<evidence type="ECO:0000256" key="2">
    <source>
        <dbReference type="ARBA" id="ARBA00022692"/>
    </source>
</evidence>
<feature type="transmembrane region" description="Helical" evidence="7">
    <location>
        <begin position="12"/>
        <end position="36"/>
    </location>
</feature>
<evidence type="ECO:0000256" key="4">
    <source>
        <dbReference type="ARBA" id="ARBA00023136"/>
    </source>
</evidence>
<evidence type="ECO:0000313" key="10">
    <source>
        <dbReference type="Proteomes" id="UP001157160"/>
    </source>
</evidence>
<sequence length="274" mass="28811">MSGRRSRRGVIHFLLLGVSAGVFAVVAAIAALVLIVPAVTGSVALTVLTSSMEPGLPPGSMVVVRPTDPADVRIGSIITFQWESGNPTLVTHRVVGVITDADGGYAFTTQGDNNDEPDPNPVGQEQLRGVVWYSLPLLGWVANLTSGELRPILVPVLAGALFVYAAVLVVQALRGRRPALAPEAGASAGRRARVRDGASAAQQPEGGRRATFVAPSDEPRPAHGRRSASAPRVREQEARAPGLREQEAAAPMGDARADGEQPPMRPRGARRARR</sequence>
<evidence type="ECO:0000256" key="5">
    <source>
        <dbReference type="NCBIfam" id="TIGR02228"/>
    </source>
</evidence>
<dbReference type="EC" id="3.4.21.89" evidence="5"/>
<dbReference type="InterPro" id="IPR001733">
    <property type="entry name" value="Peptidase_S26B"/>
</dbReference>
<keyword evidence="4 7" id="KW-0472">Membrane</keyword>
<dbReference type="GO" id="GO:0016020">
    <property type="term" value="C:membrane"/>
    <property type="evidence" value="ECO:0007669"/>
    <property type="project" value="UniProtKB-SubCell"/>
</dbReference>
<dbReference type="PANTHER" id="PTHR10806:SF6">
    <property type="entry name" value="SIGNAL PEPTIDASE COMPLEX CATALYTIC SUBUNIT SEC11"/>
    <property type="match status" value="1"/>
</dbReference>
<comment type="subcellular location">
    <subcellularLocation>
        <location evidence="1">Membrane</location>
    </subcellularLocation>
</comment>
<dbReference type="Pfam" id="PF10502">
    <property type="entry name" value="Peptidase_S26"/>
    <property type="match status" value="1"/>
</dbReference>
<evidence type="ECO:0000256" key="6">
    <source>
        <dbReference type="SAM" id="MobiDB-lite"/>
    </source>
</evidence>
<keyword evidence="3 7" id="KW-1133">Transmembrane helix</keyword>
<accession>A0AA37UHY5</accession>
<dbReference type="SUPFAM" id="SSF51306">
    <property type="entry name" value="LexA/Signal peptidase"/>
    <property type="match status" value="1"/>
</dbReference>
<keyword evidence="10" id="KW-1185">Reference proteome</keyword>
<dbReference type="CDD" id="cd06530">
    <property type="entry name" value="S26_SPase_I"/>
    <property type="match status" value="1"/>
</dbReference>
<feature type="region of interest" description="Disordered" evidence="6">
    <location>
        <begin position="182"/>
        <end position="274"/>
    </location>
</feature>